<keyword evidence="2" id="KW-1185">Reference proteome</keyword>
<sequence length="292" mass="31594">MTNMPLAGPCKWSSGASNQDPAVADVVMSSQRKTRGTRACLACIESFFNPTSSCSSLMQPGHLSAMQSAALHPRYPSSSTIHPNVSVGTAQFLHRARIRASAMQHICSPPRGSVLWQTAIRPSVRQPVKPGQPRPRPRPAGWITIRETTWTTGARLELCCSVRTVVVSRHLGASPGPGLVSANIPSFSPSPSPRPSSRLSLKLQQSSNKALFLCVSFLPKLPSYYHAPSSICAYSVSTCLPKQDALEPIATPNRCEQEALAGPNCLFEDRGRFEVWVARDDVAVISNPEVPR</sequence>
<name>A0AAI9U690_9PEZI</name>
<accession>A0AAI9U690</accession>
<comment type="caution">
    <text evidence="1">The sequence shown here is derived from an EMBL/GenBank/DDBJ whole genome shotgun (WGS) entry which is preliminary data.</text>
</comment>
<evidence type="ECO:0000313" key="2">
    <source>
        <dbReference type="Proteomes" id="UP001239795"/>
    </source>
</evidence>
<dbReference type="EMBL" id="MLGG01000057">
    <property type="protein sequence ID" value="KAK1450231.1"/>
    <property type="molecule type" value="Genomic_DNA"/>
</dbReference>
<gene>
    <name evidence="1" type="ORF">CMEL01_07567</name>
</gene>
<reference evidence="1 2" key="1">
    <citation type="submission" date="2016-10" db="EMBL/GenBank/DDBJ databases">
        <title>The genome sequence of Colletotrichum fioriniae PJ7.</title>
        <authorList>
            <person name="Baroncelli R."/>
        </authorList>
    </citation>
    <scope>NUCLEOTIDE SEQUENCE [LARGE SCALE GENOMIC DNA]</scope>
    <source>
        <strain evidence="1">Col 31</strain>
    </source>
</reference>
<evidence type="ECO:0000313" key="1">
    <source>
        <dbReference type="EMBL" id="KAK1450231.1"/>
    </source>
</evidence>
<dbReference type="Proteomes" id="UP001239795">
    <property type="component" value="Unassembled WGS sequence"/>
</dbReference>
<protein>
    <submittedName>
        <fullName evidence="1">Uncharacterized protein</fullName>
    </submittedName>
</protein>
<organism evidence="1 2">
    <name type="scientific">Colletotrichum melonis</name>
    <dbReference type="NCBI Taxonomy" id="1209925"/>
    <lineage>
        <taxon>Eukaryota</taxon>
        <taxon>Fungi</taxon>
        <taxon>Dikarya</taxon>
        <taxon>Ascomycota</taxon>
        <taxon>Pezizomycotina</taxon>
        <taxon>Sordariomycetes</taxon>
        <taxon>Hypocreomycetidae</taxon>
        <taxon>Glomerellales</taxon>
        <taxon>Glomerellaceae</taxon>
        <taxon>Colletotrichum</taxon>
        <taxon>Colletotrichum acutatum species complex</taxon>
    </lineage>
</organism>
<dbReference type="AlphaFoldDB" id="A0AAI9U690"/>
<proteinExistence type="predicted"/>